<protein>
    <submittedName>
        <fullName evidence="3">Uncharacterized protein</fullName>
    </submittedName>
</protein>
<reference evidence="1 5" key="2">
    <citation type="submission" date="2019-07" db="EMBL/GenBank/DDBJ databases">
        <title>Whole genome shotgun sequence of Clostridium butyricum NBRC 3858.</title>
        <authorList>
            <person name="Hosoyama A."/>
            <person name="Uohara A."/>
            <person name="Ohji S."/>
            <person name="Ichikawa N."/>
        </authorList>
    </citation>
    <scope>NUCLEOTIDE SEQUENCE [LARGE SCALE GENOMIC DNA]</scope>
    <source>
        <strain evidence="1 5">NBRC 3858</strain>
    </source>
</reference>
<evidence type="ECO:0000313" key="4">
    <source>
        <dbReference type="Proteomes" id="UP000238081"/>
    </source>
</evidence>
<dbReference type="Proteomes" id="UP000238081">
    <property type="component" value="Unassembled WGS sequence"/>
</dbReference>
<proteinExistence type="predicted"/>
<dbReference type="EMBL" id="LRDH01000129">
    <property type="protein sequence ID" value="PPV12987.1"/>
    <property type="molecule type" value="Genomic_DNA"/>
</dbReference>
<evidence type="ECO:0000313" key="3">
    <source>
        <dbReference type="EMBL" id="PPV12987.1"/>
    </source>
</evidence>
<dbReference type="EMBL" id="BKBC01000088">
    <property type="protein sequence ID" value="GEQ23235.1"/>
    <property type="molecule type" value="Genomic_DNA"/>
</dbReference>
<reference evidence="2 6" key="3">
    <citation type="submission" date="2020-01" db="EMBL/GenBank/DDBJ databases">
        <title>Genome sequence of a 1,3-propanediol producer, Clostridium butyricum S3.</title>
        <authorList>
            <person name="Zhou J."/>
        </authorList>
    </citation>
    <scope>NUCLEOTIDE SEQUENCE [LARGE SCALE GENOMIC DNA]</scope>
    <source>
        <strain evidence="2 6">S3</strain>
    </source>
</reference>
<dbReference type="AlphaFoldDB" id="A0A2S7F7F3"/>
<accession>A0A2S7F7F3</accession>
<sequence>MIIYILNILHKSIQKKLDKNKESIDKIASSELMSDAQYVSYFGEIKKSNSISEINSKLTKFFEIIKKHRVSVNDTFNILEEVIGNDTNKWIIEEVYNYNGKYNINDLYLSKFVGEILYNYEEGFNDIDKIYKSSPNLRRVILDSVFNKIKDDNRNNIIEKLSDAS</sequence>
<organism evidence="3 4">
    <name type="scientific">Clostridium butyricum</name>
    <dbReference type="NCBI Taxonomy" id="1492"/>
    <lineage>
        <taxon>Bacteria</taxon>
        <taxon>Bacillati</taxon>
        <taxon>Bacillota</taxon>
        <taxon>Clostridia</taxon>
        <taxon>Eubacteriales</taxon>
        <taxon>Clostridiaceae</taxon>
        <taxon>Clostridium</taxon>
    </lineage>
</organism>
<evidence type="ECO:0000313" key="5">
    <source>
        <dbReference type="Proteomes" id="UP000321089"/>
    </source>
</evidence>
<name>A0A2S7F7F3_CLOBU</name>
<reference evidence="3 4" key="1">
    <citation type="submission" date="2016-01" db="EMBL/GenBank/DDBJ databases">
        <title>Characterization of the Clostridium difficile lineages that are prevalent in Hong Kong and China.</title>
        <authorList>
            <person name="Kwok J.S.-L."/>
            <person name="Lam W.-Y."/>
            <person name="Ip M."/>
            <person name="Chan T.-F."/>
            <person name="Hawkey P.M."/>
            <person name="Tsui S.K.-W."/>
        </authorList>
    </citation>
    <scope>NUCLEOTIDE SEQUENCE [LARGE SCALE GENOMIC DNA]</scope>
    <source>
        <strain evidence="3 4">300064</strain>
    </source>
</reference>
<evidence type="ECO:0000313" key="6">
    <source>
        <dbReference type="Proteomes" id="UP000474042"/>
    </source>
</evidence>
<dbReference type="Proteomes" id="UP000474042">
    <property type="component" value="Unassembled WGS sequence"/>
</dbReference>
<evidence type="ECO:0000313" key="2">
    <source>
        <dbReference type="EMBL" id="NAS18747.1"/>
    </source>
</evidence>
<dbReference type="Proteomes" id="UP000321089">
    <property type="component" value="Unassembled WGS sequence"/>
</dbReference>
<dbReference type="EMBL" id="WOFV02000042">
    <property type="protein sequence ID" value="NAS18747.1"/>
    <property type="molecule type" value="Genomic_DNA"/>
</dbReference>
<gene>
    <name evidence="3" type="ORF">AWN73_04310</name>
    <name evidence="1" type="ORF">CBU02nite_37410</name>
    <name evidence="2" type="ORF">GND98_012940</name>
</gene>
<comment type="caution">
    <text evidence="3">The sequence shown here is derived from an EMBL/GenBank/DDBJ whole genome shotgun (WGS) entry which is preliminary data.</text>
</comment>
<dbReference type="RefSeq" id="WP_027636047.1">
    <property type="nucleotide sequence ID" value="NZ_BKBC01000088.1"/>
</dbReference>
<evidence type="ECO:0000313" key="1">
    <source>
        <dbReference type="EMBL" id="GEQ23235.1"/>
    </source>
</evidence>